<evidence type="ECO:0000256" key="1">
    <source>
        <dbReference type="SAM" id="MobiDB-lite"/>
    </source>
</evidence>
<dbReference type="PROSITE" id="PS51257">
    <property type="entry name" value="PROKAR_LIPOPROTEIN"/>
    <property type="match status" value="1"/>
</dbReference>
<sequence>MKKAKKAIALFVIGIIGLVLSGCAVLTGGAVGLATAALTRNDKLGVAAGLATTAAVLGWEKRARAAELAQGTEDCSRQEVIQNGRLVTDNLICNSRAVRPGFRGDPLPHGPRVPQVRYEPAEHVAKPYEQPPPPTAPAPPAGVPPPSPAPPAYQLPAMPPASAPFGYRAPIFDDPTLVIFKNTSRRAVLEVEVGGYQKFSLVPGQATRLHLDIGQHEVRISGWVPTALGPRPIEPRTQRIRIEARGRPQTLSFHE</sequence>
<protein>
    <submittedName>
        <fullName evidence="2">Uncharacterized protein</fullName>
    </submittedName>
</protein>
<dbReference type="AlphaFoldDB" id="A0A1G2LC71"/>
<organism evidence="2 3">
    <name type="scientific">Candidatus Sungbacteria bacterium RIFCSPLOWO2_01_FULL_59_16</name>
    <dbReference type="NCBI Taxonomy" id="1802280"/>
    <lineage>
        <taxon>Bacteria</taxon>
        <taxon>Candidatus Sungiibacteriota</taxon>
    </lineage>
</organism>
<reference evidence="2 3" key="1">
    <citation type="journal article" date="2016" name="Nat. Commun.">
        <title>Thousands of microbial genomes shed light on interconnected biogeochemical processes in an aquifer system.</title>
        <authorList>
            <person name="Anantharaman K."/>
            <person name="Brown C.T."/>
            <person name="Hug L.A."/>
            <person name="Sharon I."/>
            <person name="Castelle C.J."/>
            <person name="Probst A.J."/>
            <person name="Thomas B.C."/>
            <person name="Singh A."/>
            <person name="Wilkins M.J."/>
            <person name="Karaoz U."/>
            <person name="Brodie E.L."/>
            <person name="Williams K.H."/>
            <person name="Hubbard S.S."/>
            <person name="Banfield J.F."/>
        </authorList>
    </citation>
    <scope>NUCLEOTIDE SEQUENCE [LARGE SCALE GENOMIC DNA]</scope>
</reference>
<accession>A0A1G2LC71</accession>
<proteinExistence type="predicted"/>
<comment type="caution">
    <text evidence="2">The sequence shown here is derived from an EMBL/GenBank/DDBJ whole genome shotgun (WGS) entry which is preliminary data.</text>
</comment>
<name>A0A1G2LC71_9BACT</name>
<dbReference type="EMBL" id="MHQS01000006">
    <property type="protein sequence ID" value="OHA09144.1"/>
    <property type="molecule type" value="Genomic_DNA"/>
</dbReference>
<evidence type="ECO:0000313" key="2">
    <source>
        <dbReference type="EMBL" id="OHA09144.1"/>
    </source>
</evidence>
<dbReference type="STRING" id="1802280.A3B37_01210"/>
<dbReference type="Proteomes" id="UP000176705">
    <property type="component" value="Unassembled WGS sequence"/>
</dbReference>
<feature type="region of interest" description="Disordered" evidence="1">
    <location>
        <begin position="125"/>
        <end position="155"/>
    </location>
</feature>
<gene>
    <name evidence="2" type="ORF">A3B37_01210</name>
</gene>
<evidence type="ECO:0000313" key="3">
    <source>
        <dbReference type="Proteomes" id="UP000176705"/>
    </source>
</evidence>
<feature type="compositionally biased region" description="Pro residues" evidence="1">
    <location>
        <begin position="129"/>
        <end position="155"/>
    </location>
</feature>